<accession>A0ABY8BR53</accession>
<name>A0ABY8BR53_AFICR</name>
<dbReference type="Pfam" id="PF14525">
    <property type="entry name" value="AraC_binding_2"/>
    <property type="match status" value="1"/>
</dbReference>
<keyword evidence="1" id="KW-0805">Transcription regulation</keyword>
<protein>
    <submittedName>
        <fullName evidence="5">AraC family transcriptional regulator</fullName>
    </submittedName>
</protein>
<evidence type="ECO:0000259" key="4">
    <source>
        <dbReference type="PROSITE" id="PS01124"/>
    </source>
</evidence>
<dbReference type="Gene3D" id="1.10.10.60">
    <property type="entry name" value="Homeodomain-like"/>
    <property type="match status" value="1"/>
</dbReference>
<dbReference type="InterPro" id="IPR009057">
    <property type="entry name" value="Homeodomain-like_sf"/>
</dbReference>
<keyword evidence="3" id="KW-0804">Transcription</keyword>
<gene>
    <name evidence="5" type="ORF">AFIC_002447</name>
</gene>
<dbReference type="PRINTS" id="PR00032">
    <property type="entry name" value="HTHARAC"/>
</dbReference>
<dbReference type="PROSITE" id="PS01124">
    <property type="entry name" value="HTH_ARAC_FAMILY_2"/>
    <property type="match status" value="1"/>
</dbReference>
<keyword evidence="6" id="KW-1185">Reference proteome</keyword>
<organism evidence="5 6">
    <name type="scientific">Afipia carboxydohydrogena</name>
    <name type="common">Pseudomonas carboxydohydrogena</name>
    <dbReference type="NCBI Taxonomy" id="290"/>
    <lineage>
        <taxon>Bacteria</taxon>
        <taxon>Pseudomonadati</taxon>
        <taxon>Pseudomonadota</taxon>
        <taxon>Alphaproteobacteria</taxon>
        <taxon>Hyphomicrobiales</taxon>
        <taxon>Nitrobacteraceae</taxon>
        <taxon>Afipia</taxon>
    </lineage>
</organism>
<evidence type="ECO:0000256" key="2">
    <source>
        <dbReference type="ARBA" id="ARBA00023125"/>
    </source>
</evidence>
<sequence length="323" mass="35253">MPRFHFTSDQLPSALPARIRARLWADSMDAIGSSFEMGIVTSRKFHGEVSVLQLGRIQVGAANTIADGAVTVLRSEAKLRQDGDDRIMIVINHGETPMSVRQFNRKVDLKRGEMTVLAMDLPSECATPHSGHSNVILLPREVLDQPGRMLELLAATRLKTNPAAQRLLAQTIQELLHAKDDLGEPLDVASGDYIAHLAAAILQARGSQPAKPQAKKPDTRVADIRKQIARHYRILDLTAEDVGGRLGMSARSVQHALSKHGSTFSEELMAMRLEAAFGMLRNGATGPIADIAFKCGFSDLSTFYRAFRARYGKPPNAARAAKS</sequence>
<feature type="domain" description="HTH araC/xylS-type" evidence="4">
    <location>
        <begin position="218"/>
        <end position="321"/>
    </location>
</feature>
<evidence type="ECO:0000313" key="6">
    <source>
        <dbReference type="Proteomes" id="UP001213907"/>
    </source>
</evidence>
<dbReference type="RefSeq" id="WP_275246513.1">
    <property type="nucleotide sequence ID" value="NZ_BAABDX010000001.1"/>
</dbReference>
<proteinExistence type="predicted"/>
<evidence type="ECO:0000256" key="1">
    <source>
        <dbReference type="ARBA" id="ARBA00023015"/>
    </source>
</evidence>
<dbReference type="SUPFAM" id="SSF46689">
    <property type="entry name" value="Homeodomain-like"/>
    <property type="match status" value="1"/>
</dbReference>
<dbReference type="PANTHER" id="PTHR46796:SF6">
    <property type="entry name" value="ARAC SUBFAMILY"/>
    <property type="match status" value="1"/>
</dbReference>
<dbReference type="InterPro" id="IPR050204">
    <property type="entry name" value="AraC_XylS_family_regulators"/>
</dbReference>
<reference evidence="5 6" key="1">
    <citation type="submission" date="2022-11" db="EMBL/GenBank/DDBJ databases">
        <authorList>
            <person name="Siebert D."/>
            <person name="Busche T."/>
            <person name="Saydam E."/>
            <person name="Kalinowski J."/>
            <person name="Ruckert C."/>
            <person name="Blombach B."/>
        </authorList>
    </citation>
    <scope>NUCLEOTIDE SEQUENCE [LARGE SCALE GENOMIC DNA]</scope>
    <source>
        <strain evidence="5 6">DSM 1083</strain>
    </source>
</reference>
<keyword evidence="2" id="KW-0238">DNA-binding</keyword>
<dbReference type="EMBL" id="CP113162">
    <property type="protein sequence ID" value="WEF50892.1"/>
    <property type="molecule type" value="Genomic_DNA"/>
</dbReference>
<dbReference type="InterPro" id="IPR035418">
    <property type="entry name" value="AraC-bd_2"/>
</dbReference>
<dbReference type="Pfam" id="PF12833">
    <property type="entry name" value="HTH_18"/>
    <property type="match status" value="1"/>
</dbReference>
<dbReference type="SMART" id="SM00342">
    <property type="entry name" value="HTH_ARAC"/>
    <property type="match status" value="1"/>
</dbReference>
<dbReference type="Proteomes" id="UP001213907">
    <property type="component" value="Chromosome"/>
</dbReference>
<dbReference type="PANTHER" id="PTHR46796">
    <property type="entry name" value="HTH-TYPE TRANSCRIPTIONAL ACTIVATOR RHAS-RELATED"/>
    <property type="match status" value="1"/>
</dbReference>
<dbReference type="InterPro" id="IPR018060">
    <property type="entry name" value="HTH_AraC"/>
</dbReference>
<dbReference type="InterPro" id="IPR020449">
    <property type="entry name" value="Tscrpt_reg_AraC-type_HTH"/>
</dbReference>
<evidence type="ECO:0000256" key="3">
    <source>
        <dbReference type="ARBA" id="ARBA00023163"/>
    </source>
</evidence>
<evidence type="ECO:0000313" key="5">
    <source>
        <dbReference type="EMBL" id="WEF50892.1"/>
    </source>
</evidence>